<evidence type="ECO:0000256" key="10">
    <source>
        <dbReference type="SAM" id="MobiDB-lite"/>
    </source>
</evidence>
<evidence type="ECO:0000313" key="12">
    <source>
        <dbReference type="Ensembl" id="ENSNVIP00000028325.1"/>
    </source>
</evidence>
<dbReference type="InterPro" id="IPR035979">
    <property type="entry name" value="RBD_domain_sf"/>
</dbReference>
<organism evidence="12 13">
    <name type="scientific">Neovison vison</name>
    <name type="common">American mink</name>
    <name type="synonym">Mustela vison</name>
    <dbReference type="NCBI Taxonomy" id="452646"/>
    <lineage>
        <taxon>Eukaryota</taxon>
        <taxon>Metazoa</taxon>
        <taxon>Chordata</taxon>
        <taxon>Craniata</taxon>
        <taxon>Vertebrata</taxon>
        <taxon>Euteleostomi</taxon>
        <taxon>Mammalia</taxon>
        <taxon>Eutheria</taxon>
        <taxon>Laurasiatheria</taxon>
        <taxon>Carnivora</taxon>
        <taxon>Caniformia</taxon>
        <taxon>Musteloidea</taxon>
        <taxon>Mustelidae</taxon>
        <taxon>Mustelinae</taxon>
        <taxon>Neogale</taxon>
    </lineage>
</organism>
<evidence type="ECO:0000256" key="2">
    <source>
        <dbReference type="ARBA" id="ARBA00022490"/>
    </source>
</evidence>
<dbReference type="PANTHER" id="PTHR48026:SF8">
    <property type="entry name" value="RNA-BINDING PROTEIN 44"/>
    <property type="match status" value="1"/>
</dbReference>
<dbReference type="InterPro" id="IPR000504">
    <property type="entry name" value="RRM_dom"/>
</dbReference>
<dbReference type="GO" id="GO:0000398">
    <property type="term" value="P:mRNA splicing, via spliceosome"/>
    <property type="evidence" value="ECO:0007669"/>
    <property type="project" value="TreeGrafter"/>
</dbReference>
<evidence type="ECO:0000256" key="9">
    <source>
        <dbReference type="PROSITE-ProRule" id="PRU00176"/>
    </source>
</evidence>
<dbReference type="InterPro" id="IPR056870">
    <property type="entry name" value="TTC3/DZIP3/RBM44-like_helical"/>
</dbReference>
<dbReference type="InterPro" id="IPR012677">
    <property type="entry name" value="Nucleotide-bd_a/b_plait_sf"/>
</dbReference>
<evidence type="ECO:0000256" key="4">
    <source>
        <dbReference type="ARBA" id="ARBA00022884"/>
    </source>
</evidence>
<dbReference type="Pfam" id="PF00076">
    <property type="entry name" value="RRM_1"/>
    <property type="match status" value="1"/>
</dbReference>
<accession>A0A8C7BYR7</accession>
<dbReference type="AlphaFoldDB" id="A0A8C7BYR7"/>
<dbReference type="GO" id="GO:0045171">
    <property type="term" value="C:intercellular bridge"/>
    <property type="evidence" value="ECO:0007669"/>
    <property type="project" value="Ensembl"/>
</dbReference>
<reference evidence="12" key="1">
    <citation type="submission" date="2025-08" db="UniProtKB">
        <authorList>
            <consortium name="Ensembl"/>
        </authorList>
    </citation>
    <scope>IDENTIFICATION</scope>
</reference>
<evidence type="ECO:0000256" key="6">
    <source>
        <dbReference type="ARBA" id="ARBA00065541"/>
    </source>
</evidence>
<protein>
    <recommendedName>
        <fullName evidence="7">RNA-binding protein 44</fullName>
    </recommendedName>
    <alternativeName>
        <fullName evidence="8">RNA-binding motif protein 44</fullName>
    </alternativeName>
</protein>
<evidence type="ECO:0000256" key="5">
    <source>
        <dbReference type="ARBA" id="ARBA00054539"/>
    </source>
</evidence>
<dbReference type="PROSITE" id="PS50102">
    <property type="entry name" value="RRM"/>
    <property type="match status" value="1"/>
</dbReference>
<feature type="region of interest" description="Disordered" evidence="10">
    <location>
        <begin position="1"/>
        <end position="35"/>
    </location>
</feature>
<sequence>EMQATAVVKTASGKGSHYNGGNTQKDVPSNPKKEDLLLSSSGCSKAKLAFLDDDWDSLAVEQRANDKEVNSTDRMDLLELSCTGSPDPNRESNLSQSGKFEDSIDCAFLNETYSVHYSESKLKNENLIHLNSELDSEMQKREGVFFDILEYQDNKIVGSERTCKISDDDYKETAEDAQKHDIDEDSQQEYHSAEEQEYISTSLSFDQKKTLNIPNLEMVGLRNSGYEVEYASNLEGNHVKLESNCSISLDSIEVYGQEDATHVSKFQNSIVLREYHEPKHEMRKEQETSLMYHTVFDEIVLGSSPLENQESQSKSGFLNPQKALKTKMYTGKMKCQIIESKDFCGNAIVENKKSHYLENPRTSQDKSLQMLLQPCKDCQTSWTAIFDDSVISACGYSHYKSLQNSPNPALDFSVTLPRTAVKDNQAVEDNSLKVTNGSTTSKTCFHNIEGTCPKLVTDGANKTVTVNQTVDVSTDFRACFTTSRATSVRSSVASTSSNTEITMMNKKRPGEWPSEKQRSVACNTDWSCSQDDDDAPGAVTKGSLGKSLSVDSSKPNENFLNQDPLELRKASAITDLKKHPERECQHSKEPTKSLPSKCCQKIMQRAIKAELHLLNVHYQMCHRHCTDIYKLVVENGAGANRNLSSDSTKKELGSALLSVLGDLKVRYESLKEKINKGMALEELPPLAMESKLLSTLSTFASMLMKEESHVFSGPDPELDNQRTRDVDVSSGLKKTLSQMSFLSDSSHPKQDALPKEDGLKNGDIDVDFSQLKLDDKDCRNYREVNEDWFDAKENLTGVDLSGIQENQIEKDKGDPKFPQEMKNIETLRKDKGYLIHVGGLCPSVSEADLRSHFQKYQVSEISIYDSSTNYRYASLVFKKNIDAKMAAKEMNGIEINGKSVNVRLVKTPGEYTSPLSYKNGNKVTWNNLERNTNKEITSVSSISRLPRTRPRQLGSEQDSEFFPFDQKGVKKNCKQIESTKLLPDTPIQFIPPNTLNLRSFTKIMKRLAELHPEVRRDHIIGALQEVRINHKGFLNGLSINTIVEMTSSVLKNSASS</sequence>
<evidence type="ECO:0000256" key="1">
    <source>
        <dbReference type="ARBA" id="ARBA00004496"/>
    </source>
</evidence>
<dbReference type="Proteomes" id="UP000694425">
    <property type="component" value="Unplaced"/>
</dbReference>
<feature type="compositionally biased region" description="Polar residues" evidence="10">
    <location>
        <begin position="549"/>
        <end position="561"/>
    </location>
</feature>
<feature type="compositionally biased region" description="Basic and acidic residues" evidence="10">
    <location>
        <begin position="167"/>
        <end position="182"/>
    </location>
</feature>
<evidence type="ECO:0000259" key="11">
    <source>
        <dbReference type="PROSITE" id="PS50102"/>
    </source>
</evidence>
<dbReference type="GO" id="GO:0003730">
    <property type="term" value="F:mRNA 3'-UTR binding"/>
    <property type="evidence" value="ECO:0007669"/>
    <property type="project" value="TreeGrafter"/>
</dbReference>
<keyword evidence="13" id="KW-1185">Reference proteome</keyword>
<comment type="subunit">
    <text evidence="6">Homodimer. Interacts with TEX14.</text>
</comment>
<dbReference type="PANTHER" id="PTHR48026">
    <property type="entry name" value="HOMOLOGOUS TO DROSOPHILA SQD (SQUID) PROTEIN"/>
    <property type="match status" value="1"/>
</dbReference>
<dbReference type="GeneTree" id="ENSGT00390000016508"/>
<name>A0A8C7BYR7_NEOVI</name>
<evidence type="ECO:0000256" key="3">
    <source>
        <dbReference type="ARBA" id="ARBA00022553"/>
    </source>
</evidence>
<feature type="region of interest" description="Disordered" evidence="10">
    <location>
        <begin position="739"/>
        <end position="759"/>
    </location>
</feature>
<dbReference type="Ensembl" id="ENSNVIT00000032837.1">
    <property type="protein sequence ID" value="ENSNVIP00000028325.1"/>
    <property type="gene ID" value="ENSNVIG00000021848.1"/>
</dbReference>
<dbReference type="GO" id="GO:0005737">
    <property type="term" value="C:cytoplasm"/>
    <property type="evidence" value="ECO:0007669"/>
    <property type="project" value="UniProtKB-SubCell"/>
</dbReference>
<dbReference type="GO" id="GO:0071013">
    <property type="term" value="C:catalytic step 2 spliceosome"/>
    <property type="evidence" value="ECO:0007669"/>
    <property type="project" value="TreeGrafter"/>
</dbReference>
<dbReference type="Pfam" id="PF24905">
    <property type="entry name" value="TTC3_9th"/>
    <property type="match status" value="1"/>
</dbReference>
<dbReference type="FunFam" id="3.30.70.330:FF:000720">
    <property type="entry name" value="RBM44 isoform 2"/>
    <property type="match status" value="1"/>
</dbReference>
<dbReference type="GO" id="GO:0042803">
    <property type="term" value="F:protein homodimerization activity"/>
    <property type="evidence" value="ECO:0007669"/>
    <property type="project" value="Ensembl"/>
</dbReference>
<evidence type="ECO:0000256" key="7">
    <source>
        <dbReference type="ARBA" id="ARBA00067961"/>
    </source>
</evidence>
<proteinExistence type="predicted"/>
<comment type="subcellular location">
    <subcellularLocation>
        <location evidence="1">Cytoplasm</location>
    </subcellularLocation>
</comment>
<keyword evidence="2" id="KW-0963">Cytoplasm</keyword>
<keyword evidence="3" id="KW-0597">Phosphoprotein</keyword>
<feature type="domain" description="RRM" evidence="11">
    <location>
        <begin position="833"/>
        <end position="907"/>
    </location>
</feature>
<dbReference type="Gene3D" id="3.30.70.330">
    <property type="match status" value="1"/>
</dbReference>
<evidence type="ECO:0000313" key="13">
    <source>
        <dbReference type="Proteomes" id="UP000694425"/>
    </source>
</evidence>
<dbReference type="SUPFAM" id="SSF54928">
    <property type="entry name" value="RNA-binding domain, RBD"/>
    <property type="match status" value="1"/>
</dbReference>
<gene>
    <name evidence="12" type="primary">RBM44</name>
</gene>
<keyword evidence="4 9" id="KW-0694">RNA-binding</keyword>
<comment type="function">
    <text evidence="5">Component of intercellular bridges during meiosis. Intercellular bridges are evolutionarily conserved structures that connect differentiating germ cells. Not required for fertility.</text>
</comment>
<feature type="region of interest" description="Disordered" evidence="10">
    <location>
        <begin position="527"/>
        <end position="564"/>
    </location>
</feature>
<feature type="compositionally biased region" description="Basic and acidic residues" evidence="10">
    <location>
        <begin position="746"/>
        <end position="759"/>
    </location>
</feature>
<reference evidence="12" key="2">
    <citation type="submission" date="2025-09" db="UniProtKB">
        <authorList>
            <consortium name="Ensembl"/>
        </authorList>
    </citation>
    <scope>IDENTIFICATION</scope>
</reference>
<dbReference type="SMART" id="SM00360">
    <property type="entry name" value="RRM"/>
    <property type="match status" value="1"/>
</dbReference>
<evidence type="ECO:0000256" key="8">
    <source>
        <dbReference type="ARBA" id="ARBA00075588"/>
    </source>
</evidence>
<feature type="region of interest" description="Disordered" evidence="10">
    <location>
        <begin position="710"/>
        <end position="729"/>
    </location>
</feature>
<feature type="region of interest" description="Disordered" evidence="10">
    <location>
        <begin position="167"/>
        <end position="187"/>
    </location>
</feature>